<dbReference type="Proteomes" id="UP000076761">
    <property type="component" value="Unassembled WGS sequence"/>
</dbReference>
<gene>
    <name evidence="5" type="ORF">NEOLEDRAFT_1174666</name>
</gene>
<dbReference type="GO" id="GO:0008171">
    <property type="term" value="F:O-methyltransferase activity"/>
    <property type="evidence" value="ECO:0007669"/>
    <property type="project" value="InterPro"/>
</dbReference>
<evidence type="ECO:0000259" key="4">
    <source>
        <dbReference type="Pfam" id="PF00891"/>
    </source>
</evidence>
<dbReference type="EMBL" id="KV425553">
    <property type="protein sequence ID" value="KZT29636.1"/>
    <property type="molecule type" value="Genomic_DNA"/>
</dbReference>
<dbReference type="InterPro" id="IPR001077">
    <property type="entry name" value="COMT_C"/>
</dbReference>
<dbReference type="PROSITE" id="PS51683">
    <property type="entry name" value="SAM_OMT_II"/>
    <property type="match status" value="1"/>
</dbReference>
<dbReference type="GO" id="GO:0032259">
    <property type="term" value="P:methylation"/>
    <property type="evidence" value="ECO:0007669"/>
    <property type="project" value="UniProtKB-KW"/>
</dbReference>
<reference evidence="5 6" key="1">
    <citation type="journal article" date="2016" name="Mol. Biol. Evol.">
        <title>Comparative Genomics of Early-Diverging Mushroom-Forming Fungi Provides Insights into the Origins of Lignocellulose Decay Capabilities.</title>
        <authorList>
            <person name="Nagy L.G."/>
            <person name="Riley R."/>
            <person name="Tritt A."/>
            <person name="Adam C."/>
            <person name="Daum C."/>
            <person name="Floudas D."/>
            <person name="Sun H."/>
            <person name="Yadav J.S."/>
            <person name="Pangilinan J."/>
            <person name="Larsson K.H."/>
            <person name="Matsuura K."/>
            <person name="Barry K."/>
            <person name="Labutti K."/>
            <person name="Kuo R."/>
            <person name="Ohm R.A."/>
            <person name="Bhattacharya S.S."/>
            <person name="Shirouzu T."/>
            <person name="Yoshinaga Y."/>
            <person name="Martin F.M."/>
            <person name="Grigoriev I.V."/>
            <person name="Hibbett D.S."/>
        </authorList>
    </citation>
    <scope>NUCLEOTIDE SEQUENCE [LARGE SCALE GENOMIC DNA]</scope>
    <source>
        <strain evidence="5 6">HHB14362 ss-1</strain>
    </source>
</reference>
<dbReference type="SUPFAM" id="SSF46785">
    <property type="entry name" value="Winged helix' DNA-binding domain"/>
    <property type="match status" value="1"/>
</dbReference>
<dbReference type="PANTHER" id="PTHR43712">
    <property type="entry name" value="PUTATIVE (AFU_ORTHOLOGUE AFUA_4G14580)-RELATED"/>
    <property type="match status" value="1"/>
</dbReference>
<dbReference type="InParanoid" id="A0A165VGE2"/>
<keyword evidence="1 5" id="KW-0489">Methyltransferase</keyword>
<dbReference type="Gene3D" id="1.10.10.10">
    <property type="entry name" value="Winged helix-like DNA-binding domain superfamily/Winged helix DNA-binding domain"/>
    <property type="match status" value="1"/>
</dbReference>
<protein>
    <submittedName>
        <fullName evidence="5">S-adenosyl-L-methionine-dependent methyltransferase</fullName>
    </submittedName>
</protein>
<evidence type="ECO:0000256" key="1">
    <source>
        <dbReference type="ARBA" id="ARBA00022603"/>
    </source>
</evidence>
<keyword evidence="2 5" id="KW-0808">Transferase</keyword>
<evidence type="ECO:0000256" key="2">
    <source>
        <dbReference type="ARBA" id="ARBA00022679"/>
    </source>
</evidence>
<evidence type="ECO:0000256" key="3">
    <source>
        <dbReference type="ARBA" id="ARBA00022691"/>
    </source>
</evidence>
<accession>A0A165VGE2</accession>
<dbReference type="PANTHER" id="PTHR43712:SF2">
    <property type="entry name" value="O-METHYLTRANSFERASE CICE"/>
    <property type="match status" value="1"/>
</dbReference>
<evidence type="ECO:0000313" key="6">
    <source>
        <dbReference type="Proteomes" id="UP000076761"/>
    </source>
</evidence>
<dbReference type="Pfam" id="PF00891">
    <property type="entry name" value="Methyltransf_2"/>
    <property type="match status" value="1"/>
</dbReference>
<keyword evidence="6" id="KW-1185">Reference proteome</keyword>
<dbReference type="OrthoDB" id="1606438at2759"/>
<dbReference type="InterPro" id="IPR016461">
    <property type="entry name" value="COMT-like"/>
</dbReference>
<dbReference type="AlphaFoldDB" id="A0A165VGE2"/>
<feature type="domain" description="O-methyltransferase C-terminal" evidence="4">
    <location>
        <begin position="186"/>
        <end position="430"/>
    </location>
</feature>
<dbReference type="InterPro" id="IPR036390">
    <property type="entry name" value="WH_DNA-bd_sf"/>
</dbReference>
<sequence length="449" mass="49643">MTDYDTNHDLLALVDLISCAVKDVIKEYGSVGQSVPALDSVVTGPFDSQETTNLAITKAVRVIEGACAQLCATVAWPAHAMENKAEAGFTGACLRIAADAKISDYLLDKPAGLHVSELSQKCGIESGRLARTLRLLASQHCYREVTPDVFANNRLSMKLVTKDPVSAYLQLTTNEGLKSVAYLYEAFKDPVYGGSYDIDKAPFSRVFGMPLFTWIENTKNEHGEPMTETFAKCMEGLGDINNRGIVAKVFPWSTLPVDTVICDVAGGSGHVSMLLLRQFPQIKAIIQDQPSVVKVAREYWKAKFPKAIEEDRISFEPINFFTESPVPGCDYYYVRQILHDWPDAECLNILGNIRRVMKPSSRLLIHEYICPPQDWTTEHTTVERAPKPLLPNYGFGSSMVYGQDLRMLLTLNAKERSVQDFADLGKQAGLKLIKAYDTGSTGLVELALA</sequence>
<organism evidence="5 6">
    <name type="scientific">Neolentinus lepideus HHB14362 ss-1</name>
    <dbReference type="NCBI Taxonomy" id="1314782"/>
    <lineage>
        <taxon>Eukaryota</taxon>
        <taxon>Fungi</taxon>
        <taxon>Dikarya</taxon>
        <taxon>Basidiomycota</taxon>
        <taxon>Agaricomycotina</taxon>
        <taxon>Agaricomycetes</taxon>
        <taxon>Gloeophyllales</taxon>
        <taxon>Gloeophyllaceae</taxon>
        <taxon>Neolentinus</taxon>
    </lineage>
</organism>
<dbReference type="InterPro" id="IPR036388">
    <property type="entry name" value="WH-like_DNA-bd_sf"/>
</dbReference>
<evidence type="ECO:0000313" key="5">
    <source>
        <dbReference type="EMBL" id="KZT29636.1"/>
    </source>
</evidence>
<dbReference type="InterPro" id="IPR029063">
    <property type="entry name" value="SAM-dependent_MTases_sf"/>
</dbReference>
<keyword evidence="3" id="KW-0949">S-adenosyl-L-methionine</keyword>
<dbReference type="Gene3D" id="3.40.50.150">
    <property type="entry name" value="Vaccinia Virus protein VP39"/>
    <property type="match status" value="1"/>
</dbReference>
<dbReference type="SUPFAM" id="SSF53335">
    <property type="entry name" value="S-adenosyl-L-methionine-dependent methyltransferases"/>
    <property type="match status" value="1"/>
</dbReference>
<name>A0A165VGE2_9AGAM</name>
<proteinExistence type="predicted"/>